<feature type="chain" id="PRO_5022759458" description="Peptidoglycan binding-like domain-containing protein" evidence="1">
    <location>
        <begin position="39"/>
        <end position="149"/>
    </location>
</feature>
<feature type="signal peptide" evidence="1">
    <location>
        <begin position="1"/>
        <end position="38"/>
    </location>
</feature>
<keyword evidence="3" id="KW-1185">Reference proteome</keyword>
<sequence>MVKKISSSPRKTAGRLVTFVTAGIAGTALVGLAPTASASPAPAAAPASASAYTCNYYWSGSYLYAGYSTTNTTNTKYGQTGNRVIEVQCLMTYWANRVGDSKFDPRGVDGQFGDNTRAAVVNAQKVCFSDPAEWDGEVGPKTWPCLRIW</sequence>
<name>A0A5B0BFJ8_9ACTN</name>
<dbReference type="OrthoDB" id="9815541at2"/>
<dbReference type="SUPFAM" id="SSF47090">
    <property type="entry name" value="PGBD-like"/>
    <property type="match status" value="1"/>
</dbReference>
<comment type="caution">
    <text evidence="2">The sequence shown here is derived from an EMBL/GenBank/DDBJ whole genome shotgun (WGS) entry which is preliminary data.</text>
</comment>
<dbReference type="Gene3D" id="1.10.101.10">
    <property type="entry name" value="PGBD-like superfamily/PGBD"/>
    <property type="match status" value="1"/>
</dbReference>
<dbReference type="InterPro" id="IPR036365">
    <property type="entry name" value="PGBD-like_sf"/>
</dbReference>
<keyword evidence="1" id="KW-0732">Signal</keyword>
<dbReference type="Proteomes" id="UP000324965">
    <property type="component" value="Unassembled WGS sequence"/>
</dbReference>
<accession>A0A5B0BFJ8</accession>
<evidence type="ECO:0008006" key="4">
    <source>
        <dbReference type="Google" id="ProtNLM"/>
    </source>
</evidence>
<dbReference type="EMBL" id="VDFC01000028">
    <property type="protein sequence ID" value="KAA0940346.1"/>
    <property type="molecule type" value="Genomic_DNA"/>
</dbReference>
<evidence type="ECO:0000313" key="3">
    <source>
        <dbReference type="Proteomes" id="UP000324965"/>
    </source>
</evidence>
<protein>
    <recommendedName>
        <fullName evidence="4">Peptidoglycan binding-like domain-containing protein</fullName>
    </recommendedName>
</protein>
<reference evidence="2 3" key="1">
    <citation type="submission" date="2019-05" db="EMBL/GenBank/DDBJ databases">
        <authorList>
            <person name="Hariharan J."/>
            <person name="Choudoir M.J."/>
            <person name="Diebold P."/>
            <person name="Panke-Buisse K."/>
            <person name="Buckley D.H."/>
        </authorList>
    </citation>
    <scope>NUCLEOTIDE SEQUENCE [LARGE SCALE GENOMIC DNA]</scope>
    <source>
        <strain evidence="2 3">SUN51</strain>
    </source>
</reference>
<organism evidence="2 3">
    <name type="scientific">Streptomyces apricus</name>
    <dbReference type="NCBI Taxonomy" id="1828112"/>
    <lineage>
        <taxon>Bacteria</taxon>
        <taxon>Bacillati</taxon>
        <taxon>Actinomycetota</taxon>
        <taxon>Actinomycetes</taxon>
        <taxon>Kitasatosporales</taxon>
        <taxon>Streptomycetaceae</taxon>
        <taxon>Streptomyces</taxon>
    </lineage>
</organism>
<gene>
    <name evidence="2" type="ORF">FGF04_09600</name>
</gene>
<proteinExistence type="predicted"/>
<evidence type="ECO:0000256" key="1">
    <source>
        <dbReference type="SAM" id="SignalP"/>
    </source>
</evidence>
<evidence type="ECO:0000313" key="2">
    <source>
        <dbReference type="EMBL" id="KAA0940346.1"/>
    </source>
</evidence>
<dbReference type="AlphaFoldDB" id="A0A5B0BFJ8"/>
<dbReference type="RefSeq" id="WP_149510846.1">
    <property type="nucleotide sequence ID" value="NZ_VDFC01000028.1"/>
</dbReference>
<dbReference type="InterPro" id="IPR036366">
    <property type="entry name" value="PGBDSf"/>
</dbReference>